<organism evidence="2 5">
    <name type="scientific">Didymodactylos carnosus</name>
    <dbReference type="NCBI Taxonomy" id="1234261"/>
    <lineage>
        <taxon>Eukaryota</taxon>
        <taxon>Metazoa</taxon>
        <taxon>Spiralia</taxon>
        <taxon>Gnathifera</taxon>
        <taxon>Rotifera</taxon>
        <taxon>Eurotatoria</taxon>
        <taxon>Bdelloidea</taxon>
        <taxon>Philodinida</taxon>
        <taxon>Philodinidae</taxon>
        <taxon>Didymodactylos</taxon>
    </lineage>
</organism>
<accession>A0A813WWG2</accession>
<proteinExistence type="predicted"/>
<dbReference type="Proteomes" id="UP000681722">
    <property type="component" value="Unassembled WGS sequence"/>
</dbReference>
<dbReference type="Proteomes" id="UP000682733">
    <property type="component" value="Unassembled WGS sequence"/>
</dbReference>
<evidence type="ECO:0000313" key="3">
    <source>
        <dbReference type="EMBL" id="CAF3554595.1"/>
    </source>
</evidence>
<name>A0A813WWG2_9BILA</name>
<dbReference type="EMBL" id="CAJNOK010000757">
    <property type="protein sequence ID" value="CAF0773550.1"/>
    <property type="molecule type" value="Genomic_DNA"/>
</dbReference>
<dbReference type="EMBL" id="CAJOBC010001026">
    <property type="protein sequence ID" value="CAF3649227.1"/>
    <property type="molecule type" value="Genomic_DNA"/>
</dbReference>
<sequence length="78" mass="8837">MCIENFILKSTAAILSISIATITEKRQSTHLTVRATCIKTDESSLRCHEIQEPRKIREPSAVHSQRTVLDPDVDIYIN</sequence>
<evidence type="ECO:0000313" key="1">
    <source>
        <dbReference type="EMBL" id="CAF0773550.1"/>
    </source>
</evidence>
<dbReference type="EMBL" id="CAJNOQ010001026">
    <property type="protein sequence ID" value="CAF0861566.1"/>
    <property type="molecule type" value="Genomic_DNA"/>
</dbReference>
<reference evidence="2" key="1">
    <citation type="submission" date="2021-02" db="EMBL/GenBank/DDBJ databases">
        <authorList>
            <person name="Nowell W R."/>
        </authorList>
    </citation>
    <scope>NUCLEOTIDE SEQUENCE</scope>
</reference>
<dbReference type="AlphaFoldDB" id="A0A813WWG2"/>
<protein>
    <submittedName>
        <fullName evidence="2">Uncharacterized protein</fullName>
    </submittedName>
</protein>
<evidence type="ECO:0000313" key="4">
    <source>
        <dbReference type="EMBL" id="CAF3649227.1"/>
    </source>
</evidence>
<gene>
    <name evidence="2" type="ORF">GPM918_LOCUS6616</name>
    <name evidence="1" type="ORF">OVA965_LOCUS3217</name>
    <name evidence="4" type="ORF">SRO942_LOCUS6616</name>
    <name evidence="3" type="ORF">TMI583_LOCUS3216</name>
</gene>
<comment type="caution">
    <text evidence="2">The sequence shown here is derived from an EMBL/GenBank/DDBJ whole genome shotgun (WGS) entry which is preliminary data.</text>
</comment>
<dbReference type="Proteomes" id="UP000663829">
    <property type="component" value="Unassembled WGS sequence"/>
</dbReference>
<keyword evidence="5" id="KW-1185">Reference proteome</keyword>
<dbReference type="EMBL" id="CAJOBA010000757">
    <property type="protein sequence ID" value="CAF3554595.1"/>
    <property type="molecule type" value="Genomic_DNA"/>
</dbReference>
<dbReference type="Proteomes" id="UP000677228">
    <property type="component" value="Unassembled WGS sequence"/>
</dbReference>
<evidence type="ECO:0000313" key="5">
    <source>
        <dbReference type="Proteomes" id="UP000663829"/>
    </source>
</evidence>
<evidence type="ECO:0000313" key="2">
    <source>
        <dbReference type="EMBL" id="CAF0861566.1"/>
    </source>
</evidence>